<keyword evidence="4" id="KW-1003">Cell membrane</keyword>
<evidence type="ECO:0000259" key="8">
    <source>
        <dbReference type="Pfam" id="PF15975"/>
    </source>
</evidence>
<evidence type="ECO:0000256" key="3">
    <source>
        <dbReference type="ARBA" id="ARBA00007161"/>
    </source>
</evidence>
<dbReference type="Gene3D" id="3.30.479.30">
    <property type="entry name" value="Band 7 domain"/>
    <property type="match status" value="1"/>
</dbReference>
<comment type="caution">
    <text evidence="9">The sequence shown here is derived from an EMBL/GenBank/DDBJ whole genome shotgun (WGS) entry which is preliminary data.</text>
</comment>
<name>A0A545TEV9_9PROT</name>
<organism evidence="9 10">
    <name type="scientific">Denitrobaculum tricleocarpae</name>
    <dbReference type="NCBI Taxonomy" id="2591009"/>
    <lineage>
        <taxon>Bacteria</taxon>
        <taxon>Pseudomonadati</taxon>
        <taxon>Pseudomonadota</taxon>
        <taxon>Alphaproteobacteria</taxon>
        <taxon>Rhodospirillales</taxon>
        <taxon>Rhodospirillaceae</taxon>
        <taxon>Denitrobaculum</taxon>
    </lineage>
</organism>
<dbReference type="PANTHER" id="PTHR13806:SF31">
    <property type="entry name" value="FLOTILLIN-LIKE PROTEIN 1-RELATED"/>
    <property type="match status" value="1"/>
</dbReference>
<reference evidence="9 10" key="1">
    <citation type="submission" date="2019-06" db="EMBL/GenBank/DDBJ databases">
        <title>Whole genome sequence for Rhodospirillaceae sp. R148.</title>
        <authorList>
            <person name="Wang G."/>
        </authorList>
    </citation>
    <scope>NUCLEOTIDE SEQUENCE [LARGE SCALE GENOMIC DNA]</scope>
    <source>
        <strain evidence="9 10">R148</strain>
    </source>
</reference>
<sequence>MDLLATLIVLVVVLAVAIAFLQRFYRKTTREKALIRTGAGGQKVVMDGGALVLPFLHRADQIDMRTMRLEVLRTGEKSMMSEDRLRLDLEMEFYLRVQPTPEGVATAAQAIGSRALNPDNLKTLFGGRFIDAMQAVVATQTMDELHENRGVFVTKVAETLKENLAQNGLYLESASLVRLDQAPFSALDDNNAFNAVGMRRLAEVISANKKKRAEIEADADVAVRHTQLDSLKRKLELDREQQQAQIAQTLTIEKLKAKSSAETELTRQQAEETAARARIERERGVKVAEIERDRSLRENEVTALLAAETAKLESQIALARKRTEEMSAQAETEMKRGEIVRAQEEVQLEKDRLAAERERATAMIRAKQESEVSGEQTRSANATLQESAAAEASATERRAEATLKLMQAEAEGKAAMIEAENIASSELLRAKLDTHKVDKLPEIAERMAKPLEKIDSIRINQVSGLGQAGGTGGNSSGAPMSGAVDGILNLALQLPAMQKLGESIGVNLDLGNRESDPSKTADKAG</sequence>
<feature type="domain" description="Band 7" evidence="7">
    <location>
        <begin position="35"/>
        <end position="217"/>
    </location>
</feature>
<dbReference type="Pfam" id="PF01145">
    <property type="entry name" value="Band_7"/>
    <property type="match status" value="1"/>
</dbReference>
<dbReference type="EMBL" id="VHSH01000009">
    <property type="protein sequence ID" value="TQV75772.1"/>
    <property type="molecule type" value="Genomic_DNA"/>
</dbReference>
<dbReference type="InterPro" id="IPR036013">
    <property type="entry name" value="Band_7/SPFH_dom_sf"/>
</dbReference>
<keyword evidence="5" id="KW-0472">Membrane</keyword>
<dbReference type="InterPro" id="IPR031905">
    <property type="entry name" value="Flotillin_C"/>
</dbReference>
<dbReference type="GO" id="GO:0005886">
    <property type="term" value="C:plasma membrane"/>
    <property type="evidence" value="ECO:0007669"/>
    <property type="project" value="UniProtKB-SubCell"/>
</dbReference>
<dbReference type="OrthoDB" id="9815577at2"/>
<dbReference type="InterPro" id="IPR001107">
    <property type="entry name" value="Band_7"/>
</dbReference>
<comment type="subcellular location">
    <subcellularLocation>
        <location evidence="2">Cell membrane</location>
    </subcellularLocation>
    <subcellularLocation>
        <location evidence="1">Membrane</location>
        <topology evidence="1">Single-pass membrane protein</topology>
    </subcellularLocation>
</comment>
<gene>
    <name evidence="9" type="ORF">FKG95_22945</name>
</gene>
<evidence type="ECO:0000256" key="6">
    <source>
        <dbReference type="SAM" id="MobiDB-lite"/>
    </source>
</evidence>
<feature type="domain" description="Flotillin C-terminal" evidence="8">
    <location>
        <begin position="388"/>
        <end position="506"/>
    </location>
</feature>
<dbReference type="RefSeq" id="WP_142898760.1">
    <property type="nucleotide sequence ID" value="NZ_ML660060.1"/>
</dbReference>
<dbReference type="Pfam" id="PF15975">
    <property type="entry name" value="Flot"/>
    <property type="match status" value="1"/>
</dbReference>
<dbReference type="Proteomes" id="UP000315252">
    <property type="component" value="Unassembled WGS sequence"/>
</dbReference>
<comment type="similarity">
    <text evidence="3">Belongs to the band 7/mec-2 family. Flotillin subfamily.</text>
</comment>
<dbReference type="SUPFAM" id="SSF117892">
    <property type="entry name" value="Band 7/SPFH domain"/>
    <property type="match status" value="1"/>
</dbReference>
<evidence type="ECO:0000256" key="1">
    <source>
        <dbReference type="ARBA" id="ARBA00004167"/>
    </source>
</evidence>
<feature type="region of interest" description="Disordered" evidence="6">
    <location>
        <begin position="366"/>
        <end position="395"/>
    </location>
</feature>
<evidence type="ECO:0000256" key="4">
    <source>
        <dbReference type="ARBA" id="ARBA00022475"/>
    </source>
</evidence>
<evidence type="ECO:0000313" key="9">
    <source>
        <dbReference type="EMBL" id="TQV75772.1"/>
    </source>
</evidence>
<evidence type="ECO:0000259" key="7">
    <source>
        <dbReference type="Pfam" id="PF01145"/>
    </source>
</evidence>
<dbReference type="AlphaFoldDB" id="A0A545TEV9"/>
<dbReference type="PANTHER" id="PTHR13806">
    <property type="entry name" value="FLOTILLIN-RELATED"/>
    <property type="match status" value="1"/>
</dbReference>
<evidence type="ECO:0000313" key="10">
    <source>
        <dbReference type="Proteomes" id="UP000315252"/>
    </source>
</evidence>
<feature type="compositionally biased region" description="Polar residues" evidence="6">
    <location>
        <begin position="371"/>
        <end position="385"/>
    </location>
</feature>
<dbReference type="InterPro" id="IPR027705">
    <property type="entry name" value="Flotillin_fam"/>
</dbReference>
<proteinExistence type="inferred from homology"/>
<accession>A0A545TEV9</accession>
<dbReference type="CDD" id="cd03399">
    <property type="entry name" value="SPFH_flotillin"/>
    <property type="match status" value="1"/>
</dbReference>
<protein>
    <submittedName>
        <fullName evidence="9">Flotillin</fullName>
    </submittedName>
</protein>
<evidence type="ECO:0000256" key="2">
    <source>
        <dbReference type="ARBA" id="ARBA00004236"/>
    </source>
</evidence>
<keyword evidence="10" id="KW-1185">Reference proteome</keyword>
<evidence type="ECO:0000256" key="5">
    <source>
        <dbReference type="ARBA" id="ARBA00023136"/>
    </source>
</evidence>